<evidence type="ECO:0000256" key="1">
    <source>
        <dbReference type="ARBA" id="ARBA00010688"/>
    </source>
</evidence>
<dbReference type="PANTHER" id="PTHR43085:SF1">
    <property type="entry name" value="PSEUDOURIDINE KINASE-RELATED"/>
    <property type="match status" value="1"/>
</dbReference>
<feature type="domain" description="Carbohydrate kinase PfkB" evidence="6">
    <location>
        <begin position="2"/>
        <end position="291"/>
    </location>
</feature>
<dbReference type="InterPro" id="IPR011611">
    <property type="entry name" value="PfkB_dom"/>
</dbReference>
<dbReference type="Pfam" id="PF00294">
    <property type="entry name" value="PfkB"/>
    <property type="match status" value="1"/>
</dbReference>
<dbReference type="RefSeq" id="WP_198882082.1">
    <property type="nucleotide sequence ID" value="NZ_JAEKJA010000007.1"/>
</dbReference>
<keyword evidence="3" id="KW-0547">Nucleotide-binding</keyword>
<keyword evidence="8" id="KW-1185">Reference proteome</keyword>
<accession>A0A934IJL8</accession>
<dbReference type="EMBL" id="JAEKJA010000007">
    <property type="protein sequence ID" value="MBJ3776206.1"/>
    <property type="molecule type" value="Genomic_DNA"/>
</dbReference>
<keyword evidence="2" id="KW-0808">Transferase</keyword>
<evidence type="ECO:0000256" key="5">
    <source>
        <dbReference type="ARBA" id="ARBA00022840"/>
    </source>
</evidence>
<dbReference type="Proteomes" id="UP000609531">
    <property type="component" value="Unassembled WGS sequence"/>
</dbReference>
<dbReference type="InterPro" id="IPR050306">
    <property type="entry name" value="PfkB_Carbo_kinase"/>
</dbReference>
<proteinExistence type="inferred from homology"/>
<comment type="caution">
    <text evidence="7">The sequence shown here is derived from an EMBL/GenBank/DDBJ whole genome shotgun (WGS) entry which is preliminary data.</text>
</comment>
<organism evidence="7 8">
    <name type="scientific">Acuticoccus mangrovi</name>
    <dbReference type="NCBI Taxonomy" id="2796142"/>
    <lineage>
        <taxon>Bacteria</taxon>
        <taxon>Pseudomonadati</taxon>
        <taxon>Pseudomonadota</taxon>
        <taxon>Alphaproteobacteria</taxon>
        <taxon>Hyphomicrobiales</taxon>
        <taxon>Amorphaceae</taxon>
        <taxon>Acuticoccus</taxon>
    </lineage>
</organism>
<keyword evidence="4" id="KW-0418">Kinase</keyword>
<evidence type="ECO:0000259" key="6">
    <source>
        <dbReference type="Pfam" id="PF00294"/>
    </source>
</evidence>
<comment type="similarity">
    <text evidence="1">Belongs to the carbohydrate kinase PfkB family.</text>
</comment>
<evidence type="ECO:0000313" key="8">
    <source>
        <dbReference type="Proteomes" id="UP000609531"/>
    </source>
</evidence>
<name>A0A934IJL8_9HYPH</name>
<dbReference type="PANTHER" id="PTHR43085">
    <property type="entry name" value="HEXOKINASE FAMILY MEMBER"/>
    <property type="match status" value="1"/>
</dbReference>
<gene>
    <name evidence="7" type="ORF">JCR33_10935</name>
</gene>
<evidence type="ECO:0000256" key="2">
    <source>
        <dbReference type="ARBA" id="ARBA00022679"/>
    </source>
</evidence>
<dbReference type="Gene3D" id="3.40.1190.20">
    <property type="match status" value="1"/>
</dbReference>
<reference evidence="7" key="1">
    <citation type="submission" date="2020-12" db="EMBL/GenBank/DDBJ databases">
        <title>Bacterial taxonomy.</title>
        <authorList>
            <person name="Pan X."/>
        </authorList>
    </citation>
    <scope>NUCLEOTIDE SEQUENCE</scope>
    <source>
        <strain evidence="7">B2012</strain>
    </source>
</reference>
<dbReference type="InterPro" id="IPR029056">
    <property type="entry name" value="Ribokinase-like"/>
</dbReference>
<keyword evidence="5" id="KW-0067">ATP-binding</keyword>
<protein>
    <recommendedName>
        <fullName evidence="6">Carbohydrate kinase PfkB domain-containing protein</fullName>
    </recommendedName>
</protein>
<dbReference type="GO" id="GO:0016301">
    <property type="term" value="F:kinase activity"/>
    <property type="evidence" value="ECO:0007669"/>
    <property type="project" value="UniProtKB-KW"/>
</dbReference>
<dbReference type="GO" id="GO:0005524">
    <property type="term" value="F:ATP binding"/>
    <property type="evidence" value="ECO:0007669"/>
    <property type="project" value="UniProtKB-KW"/>
</dbReference>
<evidence type="ECO:0000256" key="4">
    <source>
        <dbReference type="ARBA" id="ARBA00022777"/>
    </source>
</evidence>
<evidence type="ECO:0000256" key="3">
    <source>
        <dbReference type="ARBA" id="ARBA00022741"/>
    </source>
</evidence>
<evidence type="ECO:0000313" key="7">
    <source>
        <dbReference type="EMBL" id="MBJ3776206.1"/>
    </source>
</evidence>
<sequence>MIVTCGEAMVDLMPETVGGETLFRPIVGGSLYNVALGVARLGGRAGYLWELSHDTLGVQLLAGLRGEGVDVAAVRVAARATPVAVVDLSGPEPRFNIADPDAVMVDTVPPGLPDGAECLVIGSAVLAREPVAAAIEALAATAPRVAIDYNVRQPSIVDLAAYKARLVRLSGPGAIVKASVADLAFLGEQAPHAFMKGLLEAGAALVVLTAGADGAWAWTAAGEGFVPSMAGPIVDAVGAGDAFMAGLMAHLQGIGALKDGRAAELGSQDIALMLDFAQRVAAATCGCKGAVMPHLSALRGSAAPRHATSSAVG</sequence>
<dbReference type="AlphaFoldDB" id="A0A934IJL8"/>
<dbReference type="SUPFAM" id="SSF53613">
    <property type="entry name" value="Ribokinase-like"/>
    <property type="match status" value="1"/>
</dbReference>